<dbReference type="PANTHER" id="PTHR33053">
    <property type="entry name" value="PROTEIN, PUTATIVE-RELATED"/>
    <property type="match status" value="1"/>
</dbReference>
<keyword evidence="2" id="KW-1185">Reference proteome</keyword>
<dbReference type="PANTHER" id="PTHR33053:SF9">
    <property type="entry name" value="AGAP000105-PA"/>
    <property type="match status" value="1"/>
</dbReference>
<protein>
    <submittedName>
        <fullName evidence="1">Uncharacterized protein</fullName>
    </submittedName>
</protein>
<organism evidence="1 2">
    <name type="scientific">Diabrotica balteata</name>
    <name type="common">Banded cucumber beetle</name>
    <dbReference type="NCBI Taxonomy" id="107213"/>
    <lineage>
        <taxon>Eukaryota</taxon>
        <taxon>Metazoa</taxon>
        <taxon>Ecdysozoa</taxon>
        <taxon>Arthropoda</taxon>
        <taxon>Hexapoda</taxon>
        <taxon>Insecta</taxon>
        <taxon>Pterygota</taxon>
        <taxon>Neoptera</taxon>
        <taxon>Endopterygota</taxon>
        <taxon>Coleoptera</taxon>
        <taxon>Polyphaga</taxon>
        <taxon>Cucujiformia</taxon>
        <taxon>Chrysomeloidea</taxon>
        <taxon>Chrysomelidae</taxon>
        <taxon>Galerucinae</taxon>
        <taxon>Diabroticina</taxon>
        <taxon>Diabroticites</taxon>
        <taxon>Diabrotica</taxon>
    </lineage>
</organism>
<dbReference type="Proteomes" id="UP001153709">
    <property type="component" value="Chromosome 1"/>
</dbReference>
<name>A0A9N9SLC2_DIABA</name>
<proteinExistence type="predicted"/>
<dbReference type="AlphaFoldDB" id="A0A9N9SLC2"/>
<accession>A0A9N9SLC2</accession>
<gene>
    <name evidence="1" type="ORF">DIABBA_LOCUS1155</name>
</gene>
<dbReference type="OrthoDB" id="6779801at2759"/>
<evidence type="ECO:0000313" key="2">
    <source>
        <dbReference type="Proteomes" id="UP001153709"/>
    </source>
</evidence>
<sequence>MYPNSGLKRKCLVDIYDRHLRRIAKELVVDHSAKNTDVVADGETICSPYLFKNTVIQNSPVQKCDLPDSSKRNIPENKNAEILNINFNDIDLGLTDSNNLNFLSENNSSLNISSSDLDQSSENLEHLKFPLNDTIQNKTLRQIIVDWALQNNINQKALSELLTILNQELPNGHQIPNDARALLKTPRSTLIRDVHPGKYCHILNILRLDSNCFKSSKITLKVGIDGLPLSASNNSQLWPILGSINSSSKVFLIGAYHGYSKPNDANEFLQEFVKALLELIENGVIYEGKKYIFEIYCMKVYVGIQLLVTAQKKKSLTALKIGFVRQIADFRISRLHPMKIGEKLSSLADYDKNITEIVSVGRNRIKIEVDSGLVANRLVEESFFEKNNLIAFIPNYLTEKRGLVRAVDTTISENKLLNIIKSNVMVKKVQRMTRLIQKDGISERVPRQMIIVTFAGKLIPQFIYINKVRCPVELLFSVVKCLSYPSKSSDDLLRRHTGHKYSDEDDLRHNLYLLPIQILPSEDYHGTEEPLYEIPLLGKSNPLGLYGLEHLLHEKFFDNDKSFHPLLPFDIDKFLSVFEQSSLPQLRQFVPELPPIPELPEDPAPGGR</sequence>
<dbReference type="EMBL" id="OU898276">
    <property type="protein sequence ID" value="CAG9827120.1"/>
    <property type="molecule type" value="Genomic_DNA"/>
</dbReference>
<evidence type="ECO:0000313" key="1">
    <source>
        <dbReference type="EMBL" id="CAG9827120.1"/>
    </source>
</evidence>
<reference evidence="1" key="1">
    <citation type="submission" date="2022-01" db="EMBL/GenBank/DDBJ databases">
        <authorList>
            <person name="King R."/>
        </authorList>
    </citation>
    <scope>NUCLEOTIDE SEQUENCE</scope>
</reference>